<keyword evidence="1" id="KW-0812">Transmembrane</keyword>
<gene>
    <name evidence="2" type="ORF">DFQ02_102398</name>
</gene>
<name>A0A3D9HJC9_9FLAO</name>
<comment type="caution">
    <text evidence="2">The sequence shown here is derived from an EMBL/GenBank/DDBJ whole genome shotgun (WGS) entry which is preliminary data.</text>
</comment>
<feature type="transmembrane region" description="Helical" evidence="1">
    <location>
        <begin position="72"/>
        <end position="90"/>
    </location>
</feature>
<feature type="transmembrane region" description="Helical" evidence="1">
    <location>
        <begin position="42"/>
        <end position="60"/>
    </location>
</feature>
<dbReference type="InterPro" id="IPR021215">
    <property type="entry name" value="DUF2752"/>
</dbReference>
<reference evidence="2 3" key="1">
    <citation type="submission" date="2018-07" db="EMBL/GenBank/DDBJ databases">
        <title>Genomic Encyclopedia of Type Strains, Phase III (KMG-III): the genomes of soil and plant-associated and newly described type strains.</title>
        <authorList>
            <person name="Whitman W."/>
        </authorList>
    </citation>
    <scope>NUCLEOTIDE SEQUENCE [LARGE SCALE GENOMIC DNA]</scope>
    <source>
        <strain evidence="2 3">CECT 8487</strain>
    </source>
</reference>
<protein>
    <submittedName>
        <fullName evidence="2">Uncharacterized protein DUF2752</fullName>
    </submittedName>
</protein>
<dbReference type="Pfam" id="PF10825">
    <property type="entry name" value="DUF2752"/>
    <property type="match status" value="1"/>
</dbReference>
<keyword evidence="1" id="KW-1133">Transmembrane helix</keyword>
<evidence type="ECO:0000313" key="2">
    <source>
        <dbReference type="EMBL" id="RED49619.1"/>
    </source>
</evidence>
<dbReference type="AlphaFoldDB" id="A0A3D9HJC9"/>
<sequence>MQELEKYMLPCLNKKLFGIECFGCGLQRSIVLIFKGQFLEAFYMYPAVYSLLLLFGVIFFNAFKNFKNGNKIILILAILNAAIIITSYIIKFI</sequence>
<accession>A0A3D9HJC9</accession>
<evidence type="ECO:0000256" key="1">
    <source>
        <dbReference type="SAM" id="Phobius"/>
    </source>
</evidence>
<dbReference type="OrthoDB" id="9815897at2"/>
<keyword evidence="1" id="KW-0472">Membrane</keyword>
<proteinExistence type="predicted"/>
<dbReference type="EMBL" id="QRDX01000002">
    <property type="protein sequence ID" value="RED49619.1"/>
    <property type="molecule type" value="Genomic_DNA"/>
</dbReference>
<evidence type="ECO:0000313" key="3">
    <source>
        <dbReference type="Proteomes" id="UP000256629"/>
    </source>
</evidence>
<organism evidence="2 3">
    <name type="scientific">Seonamhaeicola aphaedonensis</name>
    <dbReference type="NCBI Taxonomy" id="1461338"/>
    <lineage>
        <taxon>Bacteria</taxon>
        <taxon>Pseudomonadati</taxon>
        <taxon>Bacteroidota</taxon>
        <taxon>Flavobacteriia</taxon>
        <taxon>Flavobacteriales</taxon>
        <taxon>Flavobacteriaceae</taxon>
    </lineage>
</organism>
<keyword evidence="3" id="KW-1185">Reference proteome</keyword>
<dbReference type="Proteomes" id="UP000256629">
    <property type="component" value="Unassembled WGS sequence"/>
</dbReference>